<gene>
    <name evidence="1" type="ORF">RPERSI_LOCUS35457</name>
</gene>
<reference evidence="1" key="1">
    <citation type="submission" date="2021-06" db="EMBL/GenBank/DDBJ databases">
        <authorList>
            <person name="Kallberg Y."/>
            <person name="Tangrot J."/>
            <person name="Rosling A."/>
        </authorList>
    </citation>
    <scope>NUCLEOTIDE SEQUENCE</scope>
    <source>
        <strain evidence="1">MA461A</strain>
    </source>
</reference>
<name>A0ACA9SU62_9GLOM</name>
<feature type="non-terminal residue" evidence="1">
    <location>
        <position position="1"/>
    </location>
</feature>
<comment type="caution">
    <text evidence="1">The sequence shown here is derived from an EMBL/GenBank/DDBJ whole genome shotgun (WGS) entry which is preliminary data.</text>
</comment>
<dbReference type="EMBL" id="CAJVQC010163988">
    <property type="protein sequence ID" value="CAG8849130.1"/>
    <property type="molecule type" value="Genomic_DNA"/>
</dbReference>
<dbReference type="Proteomes" id="UP000789920">
    <property type="component" value="Unassembled WGS sequence"/>
</dbReference>
<organism evidence="1 2">
    <name type="scientific">Racocetra persica</name>
    <dbReference type="NCBI Taxonomy" id="160502"/>
    <lineage>
        <taxon>Eukaryota</taxon>
        <taxon>Fungi</taxon>
        <taxon>Fungi incertae sedis</taxon>
        <taxon>Mucoromycota</taxon>
        <taxon>Glomeromycotina</taxon>
        <taxon>Glomeromycetes</taxon>
        <taxon>Diversisporales</taxon>
        <taxon>Gigasporaceae</taxon>
        <taxon>Racocetra</taxon>
    </lineage>
</organism>
<proteinExistence type="predicted"/>
<accession>A0ACA9SU62</accession>
<evidence type="ECO:0000313" key="2">
    <source>
        <dbReference type="Proteomes" id="UP000789920"/>
    </source>
</evidence>
<feature type="non-terminal residue" evidence="1">
    <location>
        <position position="61"/>
    </location>
</feature>
<evidence type="ECO:0000313" key="1">
    <source>
        <dbReference type="EMBL" id="CAG8849130.1"/>
    </source>
</evidence>
<keyword evidence="2" id="KW-1185">Reference proteome</keyword>
<sequence length="61" mass="6899">DCCGLPGWSAQPRPDTTTTWVWKTFDLALKVWGISNNLISNKVNIHYYDSDLPSEQIALMS</sequence>
<protein>
    <submittedName>
        <fullName evidence="1">22887_t:CDS:1</fullName>
    </submittedName>
</protein>